<gene>
    <name evidence="2" type="ORF">IAA97_08290</name>
</gene>
<dbReference type="AlphaFoldDB" id="A0A9D9E0I6"/>
<dbReference type="EMBL" id="JADIMT010000094">
    <property type="protein sequence ID" value="MBO8436961.1"/>
    <property type="molecule type" value="Genomic_DNA"/>
</dbReference>
<evidence type="ECO:0000313" key="2">
    <source>
        <dbReference type="EMBL" id="MBO8436961.1"/>
    </source>
</evidence>
<dbReference type="Proteomes" id="UP000823615">
    <property type="component" value="Unassembled WGS sequence"/>
</dbReference>
<proteinExistence type="predicted"/>
<comment type="caution">
    <text evidence="2">The sequence shown here is derived from an EMBL/GenBank/DDBJ whole genome shotgun (WGS) entry which is preliminary data.</text>
</comment>
<accession>A0A9D9E0I6</accession>
<reference evidence="2" key="1">
    <citation type="submission" date="2020-10" db="EMBL/GenBank/DDBJ databases">
        <authorList>
            <person name="Gilroy R."/>
        </authorList>
    </citation>
    <scope>NUCLEOTIDE SEQUENCE</scope>
    <source>
        <strain evidence="2">7293</strain>
    </source>
</reference>
<name>A0A9D9E0I6_9SPIO</name>
<evidence type="ECO:0000256" key="1">
    <source>
        <dbReference type="SAM" id="SignalP"/>
    </source>
</evidence>
<reference evidence="2" key="2">
    <citation type="journal article" date="2021" name="PeerJ">
        <title>Extensive microbial diversity within the chicken gut microbiome revealed by metagenomics and culture.</title>
        <authorList>
            <person name="Gilroy R."/>
            <person name="Ravi A."/>
            <person name="Getino M."/>
            <person name="Pursley I."/>
            <person name="Horton D.L."/>
            <person name="Alikhan N.F."/>
            <person name="Baker D."/>
            <person name="Gharbi K."/>
            <person name="Hall N."/>
            <person name="Watson M."/>
            <person name="Adriaenssens E.M."/>
            <person name="Foster-Nyarko E."/>
            <person name="Jarju S."/>
            <person name="Secka A."/>
            <person name="Antonio M."/>
            <person name="Oren A."/>
            <person name="Chaudhuri R.R."/>
            <person name="La Ragione R."/>
            <person name="Hildebrand F."/>
            <person name="Pallen M.J."/>
        </authorList>
    </citation>
    <scope>NUCLEOTIDE SEQUENCE</scope>
    <source>
        <strain evidence="2">7293</strain>
    </source>
</reference>
<organism evidence="2 3">
    <name type="scientific">Candidatus Ornithospirochaeta stercoripullorum</name>
    <dbReference type="NCBI Taxonomy" id="2840899"/>
    <lineage>
        <taxon>Bacteria</taxon>
        <taxon>Pseudomonadati</taxon>
        <taxon>Spirochaetota</taxon>
        <taxon>Spirochaetia</taxon>
        <taxon>Spirochaetales</taxon>
        <taxon>Spirochaetaceae</taxon>
        <taxon>Spirochaetaceae incertae sedis</taxon>
        <taxon>Candidatus Ornithospirochaeta</taxon>
    </lineage>
</organism>
<feature type="signal peptide" evidence="1">
    <location>
        <begin position="1"/>
        <end position="24"/>
    </location>
</feature>
<evidence type="ECO:0000313" key="3">
    <source>
        <dbReference type="Proteomes" id="UP000823615"/>
    </source>
</evidence>
<protein>
    <recommendedName>
        <fullName evidence="4">Right handed beta helix domain-containing protein</fullName>
    </recommendedName>
</protein>
<evidence type="ECO:0008006" key="4">
    <source>
        <dbReference type="Google" id="ProtNLM"/>
    </source>
</evidence>
<keyword evidence="1" id="KW-0732">Signal</keyword>
<sequence length="378" mass="40448">MKKYIISLLSIVLFVALISCNDSSNVLPPPVVTSRYDASNIEDMLDTLSTYGQVRLTSDIEFSVQVAPDTAFSFPTVDGVAEIDLNGHTLVVSSNNNITVPADSTNIFRDGLLVINNMKPHNPNETYCDLTVGENSTLEMYGVTLNTSWGGILAQENNATIKIENSNIFSYGYYGVGTNASIPAQDINISIINSKIEVGNTVSELGIPVDESTVQNGHDPDGAAIFYNVNGELVVENSTIVGGAQAIYLRGCKDAVIRNSILIGGNANGNPDVFARFSKPNSWSGSGNMGPYATIVIGNNYSPNGKYPESTTCTIENTEIIVADDTRKVNGVPQRTVFVASTADHKVTLEIPEPYASSIKEIDNHVGTNIVINGVALQ</sequence>
<feature type="chain" id="PRO_5038561094" description="Right handed beta helix domain-containing protein" evidence="1">
    <location>
        <begin position="25"/>
        <end position="378"/>
    </location>
</feature>
<dbReference type="PROSITE" id="PS51257">
    <property type="entry name" value="PROKAR_LIPOPROTEIN"/>
    <property type="match status" value="1"/>
</dbReference>